<protein>
    <submittedName>
        <fullName evidence="5">Putative acetyl-CoA synthetase alpha chain</fullName>
    </submittedName>
</protein>
<evidence type="ECO:0000256" key="1">
    <source>
        <dbReference type="ARBA" id="ARBA00022532"/>
    </source>
</evidence>
<dbReference type="SUPFAM" id="SSF52210">
    <property type="entry name" value="Succinyl-CoA synthetase domains"/>
    <property type="match status" value="2"/>
</dbReference>
<proteinExistence type="inferred from homology"/>
<dbReference type="PROSITE" id="PS50975">
    <property type="entry name" value="ATP_GRASP"/>
    <property type="match status" value="1"/>
</dbReference>
<reference evidence="5 6" key="2">
    <citation type="journal article" date="2013" name="Environ. Sci. Technol.">
        <title>The 4-tert-butylphenol-utilizing bacterium Sphingobium fuliginis OMI can degrade bisphenols via phenolic ring hydroxylation and meta-cleavage pathway.</title>
        <authorList>
            <person name="Ogata Y."/>
            <person name="Goda S."/>
            <person name="Toyama T."/>
            <person name="Sei K."/>
            <person name="Ike M."/>
        </authorList>
    </citation>
    <scope>NUCLEOTIDE SEQUENCE [LARGE SCALE GENOMIC DNA]</scope>
    <source>
        <strain evidence="5 6">OMI</strain>
    </source>
</reference>
<keyword evidence="1" id="KW-0816">Tricarboxylic acid cycle</keyword>
<dbReference type="Proteomes" id="UP000221538">
    <property type="component" value="Unassembled WGS sequence"/>
</dbReference>
<dbReference type="SUPFAM" id="SSF56059">
    <property type="entry name" value="Glutathione synthetase ATP-binding domain-like"/>
    <property type="match status" value="1"/>
</dbReference>
<dbReference type="Gene3D" id="3.30.470.20">
    <property type="entry name" value="ATP-grasp fold, B domain"/>
    <property type="match status" value="1"/>
</dbReference>
<dbReference type="PANTHER" id="PTHR42793:SF1">
    <property type="entry name" value="PEPTIDYL-LYSINE N-ACETYLTRANSFERASE PATZ"/>
    <property type="match status" value="1"/>
</dbReference>
<dbReference type="Gene3D" id="3.40.50.261">
    <property type="entry name" value="Succinyl-CoA synthetase domains"/>
    <property type="match status" value="2"/>
</dbReference>
<evidence type="ECO:0000256" key="2">
    <source>
        <dbReference type="ARBA" id="ARBA00060888"/>
    </source>
</evidence>
<dbReference type="Gene3D" id="3.40.50.720">
    <property type="entry name" value="NAD(P)-binding Rossmann-like Domain"/>
    <property type="match status" value="1"/>
</dbReference>
<dbReference type="AlphaFoldDB" id="A0A292ZFG3"/>
<dbReference type="InterPro" id="IPR036291">
    <property type="entry name" value="NAD(P)-bd_dom_sf"/>
</dbReference>
<dbReference type="InterPro" id="IPR032875">
    <property type="entry name" value="Succ_CoA_lig_flav_dom"/>
</dbReference>
<dbReference type="InterPro" id="IPR043938">
    <property type="entry name" value="Ligase_CoA_dom"/>
</dbReference>
<dbReference type="Pfam" id="PF13549">
    <property type="entry name" value="ATP-grasp_5"/>
    <property type="match status" value="1"/>
</dbReference>
<dbReference type="Pfam" id="PF13607">
    <property type="entry name" value="Succ_CoA_lig"/>
    <property type="match status" value="1"/>
</dbReference>
<keyword evidence="3" id="KW-0067">ATP-binding</keyword>
<evidence type="ECO:0000313" key="6">
    <source>
        <dbReference type="Proteomes" id="UP000221538"/>
    </source>
</evidence>
<dbReference type="Pfam" id="PF13380">
    <property type="entry name" value="CoA_binding_2"/>
    <property type="match status" value="1"/>
</dbReference>
<sequence length="741" mass="77157">MPGQATGMELAGNQPLVEQASALGRFLTPQSIAIVGASADAGTIRGRLLDYLIQRDYAGAIYLVSPSQPEIRGRKTYPTLASIDAPIDLVLIATRADATLSIVEECARVGARFAICYSSGFAEAGEEGEAEQRRLGEVARNSGLRICGPNTAGFFNARDAIPATFARNIDGRRAPIASGRQGPGTVSIVAQSGGLVFAMSDRCLDEHGLGINFAISTGNEADLGTLDFVEHLVGDEGTKAILLLVEALKDVDRLPAIAQRALIAGKPIIVSKFGRTEAGSRAINSHAGRLTGSSAAYDAAFARHGLLATDDENEMADLAAAFSLFPLPSGNRVAIMTTSGGAGVWMADACEAAGLEVPILDDATQAALAKYVPSYGATHNPVDLTAQVTVNPLGGVTESPLVATLAALHDSDSVDAVILIANMSDGDVLAREQQGLSALAARLRKPVLLYSHAPASPKSLELAQQIGLSVFASTRRVARTLGAMVCYARSRAEMTADPAPAQPLAAQEIAALADGLVEYEAKALLARHGLPGGDEVLARSAAEAVIAAREIGAPVALKIQSAAIQHKTEVGGVALGLEGEDAVRGAYEKMMATVGEKRPDAAIDGILVQKMLKPGTEFALGIVRDPDFGPLMMVGLGGIFIEILKDVTVEPLPVSRDKAMAMLRRLKAWPILDGARGRAPLDVDALAGAMEQLSRLVEGSGDAVREIDLNPVFVYPRGEGIAIADALVVGRNEPHAAGDHA</sequence>
<dbReference type="GO" id="GO:0046872">
    <property type="term" value="F:metal ion binding"/>
    <property type="evidence" value="ECO:0007669"/>
    <property type="project" value="InterPro"/>
</dbReference>
<dbReference type="SMART" id="SM00881">
    <property type="entry name" value="CoA_binding"/>
    <property type="match status" value="1"/>
</dbReference>
<comment type="similarity">
    <text evidence="2">In the N-terminal section; belongs to the acetate CoA ligase alpha subunit family.</text>
</comment>
<organism evidence="5 6">
    <name type="scientific">Sphingobium fuliginis (strain ATCC 27551)</name>
    <dbReference type="NCBI Taxonomy" id="336203"/>
    <lineage>
        <taxon>Bacteria</taxon>
        <taxon>Pseudomonadati</taxon>
        <taxon>Pseudomonadota</taxon>
        <taxon>Alphaproteobacteria</taxon>
        <taxon>Sphingomonadales</taxon>
        <taxon>Sphingomonadaceae</taxon>
        <taxon>Sphingobium</taxon>
    </lineage>
</organism>
<gene>
    <name evidence="5" type="ORF">SFOMI_2772</name>
</gene>
<dbReference type="EMBL" id="BEWI01000032">
    <property type="protein sequence ID" value="GAY22217.1"/>
    <property type="molecule type" value="Genomic_DNA"/>
</dbReference>
<dbReference type="PANTHER" id="PTHR42793">
    <property type="entry name" value="COA BINDING DOMAIN CONTAINING PROTEIN"/>
    <property type="match status" value="1"/>
</dbReference>
<dbReference type="SUPFAM" id="SSF51735">
    <property type="entry name" value="NAD(P)-binding Rossmann-fold domains"/>
    <property type="match status" value="1"/>
</dbReference>
<reference evidence="5 6" key="1">
    <citation type="journal article" date="2013" name="Biodegradation">
        <title>Occurrence of 4-tert-butylphenol (4-t-BP) biodegradation in an aquatic sample caused by the presence of Spirodela polyrrhiza and isolation of a 4-t-BP-utilizing bacterium.</title>
        <authorList>
            <person name="Ogata Y."/>
            <person name="Toyama T."/>
            <person name="Yu N."/>
            <person name="Wang X."/>
            <person name="Sei K."/>
            <person name="Ike M."/>
        </authorList>
    </citation>
    <scope>NUCLEOTIDE SEQUENCE [LARGE SCALE GENOMIC DNA]</scope>
    <source>
        <strain evidence="5 6">OMI</strain>
    </source>
</reference>
<evidence type="ECO:0000259" key="4">
    <source>
        <dbReference type="PROSITE" id="PS50975"/>
    </source>
</evidence>
<dbReference type="InterPro" id="IPR011761">
    <property type="entry name" value="ATP-grasp"/>
</dbReference>
<dbReference type="InterPro" id="IPR003781">
    <property type="entry name" value="CoA-bd"/>
</dbReference>
<dbReference type="GO" id="GO:0006099">
    <property type="term" value="P:tricarboxylic acid cycle"/>
    <property type="evidence" value="ECO:0007669"/>
    <property type="project" value="UniProtKB-KW"/>
</dbReference>
<dbReference type="FunFam" id="3.30.1490.20:FF:000020">
    <property type="entry name" value="Protein lysine acetyltransferase"/>
    <property type="match status" value="1"/>
</dbReference>
<dbReference type="Gene3D" id="3.30.1490.20">
    <property type="entry name" value="ATP-grasp fold, A domain"/>
    <property type="match status" value="1"/>
</dbReference>
<comment type="caution">
    <text evidence="5">The sequence shown here is derived from an EMBL/GenBank/DDBJ whole genome shotgun (WGS) entry which is preliminary data.</text>
</comment>
<evidence type="ECO:0000256" key="3">
    <source>
        <dbReference type="PROSITE-ProRule" id="PRU00409"/>
    </source>
</evidence>
<dbReference type="GO" id="GO:0005524">
    <property type="term" value="F:ATP binding"/>
    <property type="evidence" value="ECO:0007669"/>
    <property type="project" value="UniProtKB-UniRule"/>
</dbReference>
<accession>A0A292ZFG3</accession>
<keyword evidence="3" id="KW-0547">Nucleotide-binding</keyword>
<feature type="domain" description="ATP-grasp" evidence="4">
    <location>
        <begin position="522"/>
        <end position="558"/>
    </location>
</feature>
<dbReference type="InterPro" id="IPR013815">
    <property type="entry name" value="ATP_grasp_subdomain_1"/>
</dbReference>
<dbReference type="GO" id="GO:0043758">
    <property type="term" value="F:acetate-CoA ligase (ADP-forming) activity"/>
    <property type="evidence" value="ECO:0007669"/>
    <property type="project" value="InterPro"/>
</dbReference>
<name>A0A292ZFG3_SPHSA</name>
<dbReference type="InterPro" id="IPR016102">
    <property type="entry name" value="Succinyl-CoA_synth-like"/>
</dbReference>
<dbReference type="Pfam" id="PF19045">
    <property type="entry name" value="Ligase_CoA_2"/>
    <property type="match status" value="1"/>
</dbReference>
<evidence type="ECO:0000313" key="5">
    <source>
        <dbReference type="EMBL" id="GAY22217.1"/>
    </source>
</evidence>